<dbReference type="InterPro" id="IPR029526">
    <property type="entry name" value="PGBD"/>
</dbReference>
<reference evidence="2 3" key="1">
    <citation type="submission" date="2023-02" db="EMBL/GenBank/DDBJ databases">
        <title>LHISI_Scaffold_Assembly.</title>
        <authorList>
            <person name="Stuart O.P."/>
            <person name="Cleave R."/>
            <person name="Magrath M.J.L."/>
            <person name="Mikheyev A.S."/>
        </authorList>
    </citation>
    <scope>NUCLEOTIDE SEQUENCE [LARGE SCALE GENOMIC DNA]</scope>
    <source>
        <strain evidence="2">Daus_M_001</strain>
        <tissue evidence="2">Leg muscle</tissue>
    </source>
</reference>
<dbReference type="PANTHER" id="PTHR46599">
    <property type="entry name" value="PIGGYBAC TRANSPOSABLE ELEMENT-DERIVED PROTEIN 4"/>
    <property type="match status" value="1"/>
</dbReference>
<evidence type="ECO:0000313" key="3">
    <source>
        <dbReference type="Proteomes" id="UP001159363"/>
    </source>
</evidence>
<organism evidence="2 3">
    <name type="scientific">Dryococelus australis</name>
    <dbReference type="NCBI Taxonomy" id="614101"/>
    <lineage>
        <taxon>Eukaryota</taxon>
        <taxon>Metazoa</taxon>
        <taxon>Ecdysozoa</taxon>
        <taxon>Arthropoda</taxon>
        <taxon>Hexapoda</taxon>
        <taxon>Insecta</taxon>
        <taxon>Pterygota</taxon>
        <taxon>Neoptera</taxon>
        <taxon>Polyneoptera</taxon>
        <taxon>Phasmatodea</taxon>
        <taxon>Verophasmatodea</taxon>
        <taxon>Anareolatae</taxon>
        <taxon>Phasmatidae</taxon>
        <taxon>Eurycanthinae</taxon>
        <taxon>Dryococelus</taxon>
    </lineage>
</organism>
<accession>A0ABQ9H4A0</accession>
<name>A0ABQ9H4A0_9NEOP</name>
<gene>
    <name evidence="2" type="ORF">PR048_019693</name>
</gene>
<evidence type="ECO:0000313" key="2">
    <source>
        <dbReference type="EMBL" id="KAJ8879087.1"/>
    </source>
</evidence>
<dbReference type="EMBL" id="JARBHB010000007">
    <property type="protein sequence ID" value="KAJ8879087.1"/>
    <property type="molecule type" value="Genomic_DNA"/>
</dbReference>
<protein>
    <recommendedName>
        <fullName evidence="1">PiggyBac transposable element-derived protein domain-containing protein</fullName>
    </recommendedName>
</protein>
<dbReference type="Pfam" id="PF13843">
    <property type="entry name" value="DDE_Tnp_1_7"/>
    <property type="match status" value="1"/>
</dbReference>
<dbReference type="PANTHER" id="PTHR46599:SF6">
    <property type="entry name" value="DUAL SPECIFICITY PHOSPHATASE 26"/>
    <property type="match status" value="1"/>
</dbReference>
<evidence type="ECO:0000259" key="1">
    <source>
        <dbReference type="Pfam" id="PF13843"/>
    </source>
</evidence>
<sequence>MHQRKRKAVALLSTKYHDATIYEDEVRNSEIIQHYNETKGGVDLGDMITNEYSCVRMTIRWPLHFFMKIIDIAALNTYILWKENNPDWHKNKPRKRRCFLHELMLAKPHIVERAQMPVGFQNNIVSAIEAVGIPVT</sequence>
<keyword evidence="3" id="KW-1185">Reference proteome</keyword>
<feature type="domain" description="PiggyBac transposable element-derived protein" evidence="1">
    <location>
        <begin position="4"/>
        <end position="78"/>
    </location>
</feature>
<comment type="caution">
    <text evidence="2">The sequence shown here is derived from an EMBL/GenBank/DDBJ whole genome shotgun (WGS) entry which is preliminary data.</text>
</comment>
<proteinExistence type="predicted"/>
<dbReference type="Proteomes" id="UP001159363">
    <property type="component" value="Chromosome 6"/>
</dbReference>